<feature type="signal peptide" evidence="1">
    <location>
        <begin position="1"/>
        <end position="21"/>
    </location>
</feature>
<accession>A0A0H3CF25</accession>
<dbReference type="OrthoDB" id="7629004at2"/>
<dbReference type="AlphaFoldDB" id="A0A0H3CF25"/>
<dbReference type="NCBIfam" id="TIGR02301">
    <property type="entry name" value="TIGR02301 family protein"/>
    <property type="match status" value="1"/>
</dbReference>
<dbReference type="GeneID" id="7332483"/>
<name>A0A0H3CF25_CAUVN</name>
<proteinExistence type="predicted"/>
<dbReference type="KEGG" id="ccs:CCNA_03486"/>
<dbReference type="PhylomeDB" id="A0A0H3CF25"/>
<dbReference type="RefSeq" id="YP_002518859.1">
    <property type="nucleotide sequence ID" value="NC_011916.1"/>
</dbReference>
<dbReference type="HOGENOM" id="CLU_1802613_0_0_5"/>
<evidence type="ECO:0000256" key="1">
    <source>
        <dbReference type="SAM" id="SignalP"/>
    </source>
</evidence>
<evidence type="ECO:0000313" key="3">
    <source>
        <dbReference type="Proteomes" id="UP000001364"/>
    </source>
</evidence>
<dbReference type="EMBL" id="CP001340">
    <property type="protein sequence ID" value="ACL96951.1"/>
    <property type="molecule type" value="Genomic_DNA"/>
</dbReference>
<gene>
    <name evidence="2" type="ordered locus">CCNA_03486</name>
</gene>
<keyword evidence="1" id="KW-0732">Signal</keyword>
<protein>
    <recommendedName>
        <fullName evidence="4">TIGR02301 family protein</fullName>
    </recommendedName>
</protein>
<feature type="chain" id="PRO_5002606293" description="TIGR02301 family protein" evidence="1">
    <location>
        <begin position="22"/>
        <end position="142"/>
    </location>
</feature>
<evidence type="ECO:0008006" key="4">
    <source>
        <dbReference type="Google" id="ProtNLM"/>
    </source>
</evidence>
<evidence type="ECO:0000313" key="2">
    <source>
        <dbReference type="EMBL" id="ACL96951.1"/>
    </source>
</evidence>
<keyword evidence="3" id="KW-1185">Reference proteome</keyword>
<dbReference type="Proteomes" id="UP000001364">
    <property type="component" value="Chromosome"/>
</dbReference>
<dbReference type="Pfam" id="PF09539">
    <property type="entry name" value="DUF2385"/>
    <property type="match status" value="1"/>
</dbReference>
<sequence length="142" mass="15709">MSRPFLIGVCLASLIAAPVLAQERAPEDRQRLLDIAYALGESHALRQTCQGEGDQYWRSRMVRLTEVEQADQAFDAQMRERFNTGFASRRSEYPICDDASRKAEQAVARKGQALALKLSQTMREVRGVAPAPDSVAVDAGAR</sequence>
<dbReference type="InterPro" id="IPR012645">
    <property type="entry name" value="CHP02301"/>
</dbReference>
<dbReference type="PATRIC" id="fig|565050.3.peg.3400"/>
<organism evidence="2 3">
    <name type="scientific">Caulobacter vibrioides (strain NA1000 / CB15N)</name>
    <name type="common">Caulobacter crescentus</name>
    <dbReference type="NCBI Taxonomy" id="565050"/>
    <lineage>
        <taxon>Bacteria</taxon>
        <taxon>Pseudomonadati</taxon>
        <taxon>Pseudomonadota</taxon>
        <taxon>Alphaproteobacteria</taxon>
        <taxon>Caulobacterales</taxon>
        <taxon>Caulobacteraceae</taxon>
        <taxon>Caulobacter</taxon>
    </lineage>
</organism>
<dbReference type="RefSeq" id="WP_010921205.1">
    <property type="nucleotide sequence ID" value="NC_011916.1"/>
</dbReference>
<reference evidence="2 3" key="1">
    <citation type="journal article" date="2010" name="J. Bacteriol.">
        <title>The genetic basis of laboratory adaptation in Caulobacter crescentus.</title>
        <authorList>
            <person name="Marks M.E."/>
            <person name="Castro-Rojas C.M."/>
            <person name="Teiling C."/>
            <person name="Du L."/>
            <person name="Kapatral V."/>
            <person name="Walunas T.L."/>
            <person name="Crosson S."/>
        </authorList>
    </citation>
    <scope>NUCLEOTIDE SEQUENCE [LARGE SCALE GENOMIC DNA]</scope>
    <source>
        <strain evidence="3">NA1000 / CB15N</strain>
    </source>
</reference>